<organism evidence="2 3">
    <name type="scientific">Eumeta variegata</name>
    <name type="common">Bagworm moth</name>
    <name type="synonym">Eumeta japonica</name>
    <dbReference type="NCBI Taxonomy" id="151549"/>
    <lineage>
        <taxon>Eukaryota</taxon>
        <taxon>Metazoa</taxon>
        <taxon>Ecdysozoa</taxon>
        <taxon>Arthropoda</taxon>
        <taxon>Hexapoda</taxon>
        <taxon>Insecta</taxon>
        <taxon>Pterygota</taxon>
        <taxon>Neoptera</taxon>
        <taxon>Endopterygota</taxon>
        <taxon>Lepidoptera</taxon>
        <taxon>Glossata</taxon>
        <taxon>Ditrysia</taxon>
        <taxon>Tineoidea</taxon>
        <taxon>Psychidae</taxon>
        <taxon>Oiketicinae</taxon>
        <taxon>Eumeta</taxon>
    </lineage>
</organism>
<evidence type="ECO:0000313" key="3">
    <source>
        <dbReference type="Proteomes" id="UP000299102"/>
    </source>
</evidence>
<feature type="region of interest" description="Disordered" evidence="1">
    <location>
        <begin position="1"/>
        <end position="31"/>
    </location>
</feature>
<keyword evidence="3" id="KW-1185">Reference proteome</keyword>
<dbReference type="EMBL" id="BGZK01000714">
    <property type="protein sequence ID" value="GBP57370.1"/>
    <property type="molecule type" value="Genomic_DNA"/>
</dbReference>
<evidence type="ECO:0000313" key="2">
    <source>
        <dbReference type="EMBL" id="GBP57370.1"/>
    </source>
</evidence>
<proteinExistence type="predicted"/>
<feature type="compositionally biased region" description="Acidic residues" evidence="1">
    <location>
        <begin position="1"/>
        <end position="20"/>
    </location>
</feature>
<sequence>MDDNNDDDHLEDLDCSESDPEIQVQNESGMTNSIRREMSLFEMEVRGYYLETAYKYLMSIPPTSVEPERAFSAAAYVGNKLRSSLEVKHWMP</sequence>
<dbReference type="OrthoDB" id="8124016at2759"/>
<name>A0A4C1X2M8_EUMVA</name>
<accession>A0A4C1X2M8</accession>
<reference evidence="2 3" key="1">
    <citation type="journal article" date="2019" name="Commun. Biol.">
        <title>The bagworm genome reveals a unique fibroin gene that provides high tensile strength.</title>
        <authorList>
            <person name="Kono N."/>
            <person name="Nakamura H."/>
            <person name="Ohtoshi R."/>
            <person name="Tomita M."/>
            <person name="Numata K."/>
            <person name="Arakawa K."/>
        </authorList>
    </citation>
    <scope>NUCLEOTIDE SEQUENCE [LARGE SCALE GENOMIC DNA]</scope>
</reference>
<evidence type="ECO:0000256" key="1">
    <source>
        <dbReference type="SAM" id="MobiDB-lite"/>
    </source>
</evidence>
<evidence type="ECO:0008006" key="4">
    <source>
        <dbReference type="Google" id="ProtNLM"/>
    </source>
</evidence>
<gene>
    <name evidence="2" type="ORF">EVAR_27400_1</name>
</gene>
<comment type="caution">
    <text evidence="2">The sequence shown here is derived from an EMBL/GenBank/DDBJ whole genome shotgun (WGS) entry which is preliminary data.</text>
</comment>
<dbReference type="Proteomes" id="UP000299102">
    <property type="component" value="Unassembled WGS sequence"/>
</dbReference>
<protein>
    <recommendedName>
        <fullName evidence="4">HAT C-terminal dimerisation domain-containing protein</fullName>
    </recommendedName>
</protein>
<dbReference type="AlphaFoldDB" id="A0A4C1X2M8"/>